<reference evidence="2" key="1">
    <citation type="journal article" date="2022" name="Toxins">
        <title>Genomic Analysis of Sphingopyxis sp. USTB-05 for Biodegrading Cyanobacterial Hepatotoxins.</title>
        <authorList>
            <person name="Liu C."/>
            <person name="Xu Q."/>
            <person name="Zhao Z."/>
            <person name="Zhang H."/>
            <person name="Liu X."/>
            <person name="Yin C."/>
            <person name="Liu Y."/>
            <person name="Yan H."/>
        </authorList>
    </citation>
    <scope>NUCLEOTIDE SEQUENCE</scope>
    <source>
        <strain evidence="2">NBD5</strain>
    </source>
</reference>
<feature type="domain" description="Hemerythrin-like" evidence="1">
    <location>
        <begin position="4"/>
        <end position="124"/>
    </location>
</feature>
<name>A0ABY4XDR6_9SPHN</name>
<dbReference type="Proteomes" id="UP001056937">
    <property type="component" value="Chromosome 2"/>
</dbReference>
<sequence>MVAALLVSQHDSMIALADAILAGADAGDATRLAGLRLQLAREVQRHTEAEAQFLGAAVAEGHVAADAVSALHKRVRHWRGALAHCNATWPGARVAADPAGFVADFAPLAAMLREGARAEEAELLAPVVRRRAAAA</sequence>
<dbReference type="RefSeq" id="WP_252168803.1">
    <property type="nucleotide sequence ID" value="NZ_CP084931.1"/>
</dbReference>
<gene>
    <name evidence="2" type="ORF">LHA26_17635</name>
</gene>
<dbReference type="EMBL" id="CP084931">
    <property type="protein sequence ID" value="USI74989.1"/>
    <property type="molecule type" value="Genomic_DNA"/>
</dbReference>
<evidence type="ECO:0000313" key="3">
    <source>
        <dbReference type="Proteomes" id="UP001056937"/>
    </source>
</evidence>
<dbReference type="Pfam" id="PF01814">
    <property type="entry name" value="Hemerythrin"/>
    <property type="match status" value="1"/>
</dbReference>
<dbReference type="InterPro" id="IPR012312">
    <property type="entry name" value="Hemerythrin-like"/>
</dbReference>
<protein>
    <recommendedName>
        <fullName evidence="1">Hemerythrin-like domain-containing protein</fullName>
    </recommendedName>
</protein>
<proteinExistence type="predicted"/>
<evidence type="ECO:0000313" key="2">
    <source>
        <dbReference type="EMBL" id="USI74989.1"/>
    </source>
</evidence>
<evidence type="ECO:0000259" key="1">
    <source>
        <dbReference type="Pfam" id="PF01814"/>
    </source>
</evidence>
<accession>A0ABY4XDR6</accession>
<keyword evidence="3" id="KW-1185">Reference proteome</keyword>
<organism evidence="2 3">
    <name type="scientific">Sphingomonas morindae</name>
    <dbReference type="NCBI Taxonomy" id="1541170"/>
    <lineage>
        <taxon>Bacteria</taxon>
        <taxon>Pseudomonadati</taxon>
        <taxon>Pseudomonadota</taxon>
        <taxon>Alphaproteobacteria</taxon>
        <taxon>Sphingomonadales</taxon>
        <taxon>Sphingomonadaceae</taxon>
        <taxon>Sphingomonas</taxon>
    </lineage>
</organism>